<organism evidence="3 4">
    <name type="scientific">Pedobacter psychroterrae</name>
    <dbReference type="NCBI Taxonomy" id="2530453"/>
    <lineage>
        <taxon>Bacteria</taxon>
        <taxon>Pseudomonadati</taxon>
        <taxon>Bacteroidota</taxon>
        <taxon>Sphingobacteriia</taxon>
        <taxon>Sphingobacteriales</taxon>
        <taxon>Sphingobacteriaceae</taxon>
        <taxon>Pedobacter</taxon>
    </lineage>
</organism>
<dbReference type="NCBIfam" id="TIGR04456">
    <property type="entry name" value="LruC_dom"/>
    <property type="match status" value="1"/>
</dbReference>
<dbReference type="InterPro" id="IPR031025">
    <property type="entry name" value="LruC_dom"/>
</dbReference>
<dbReference type="InterPro" id="IPR032295">
    <property type="entry name" value="DUF4842"/>
</dbReference>
<evidence type="ECO:0000313" key="4">
    <source>
        <dbReference type="Proteomes" id="UP000293347"/>
    </source>
</evidence>
<dbReference type="Proteomes" id="UP000293347">
    <property type="component" value="Unassembled WGS sequence"/>
</dbReference>
<evidence type="ECO:0000259" key="1">
    <source>
        <dbReference type="Pfam" id="PF13448"/>
    </source>
</evidence>
<dbReference type="OrthoDB" id="1204817at2"/>
<dbReference type="Pfam" id="PF13448">
    <property type="entry name" value="DUF4114"/>
    <property type="match status" value="1"/>
</dbReference>
<evidence type="ECO:0000313" key="3">
    <source>
        <dbReference type="EMBL" id="TCD01702.1"/>
    </source>
</evidence>
<gene>
    <name evidence="3" type="ORF">EZ437_13375</name>
</gene>
<feature type="domain" description="DUF4114" evidence="1">
    <location>
        <begin position="301"/>
        <end position="385"/>
    </location>
</feature>
<dbReference type="AlphaFoldDB" id="A0A4R0NLJ3"/>
<dbReference type="Pfam" id="PF16130">
    <property type="entry name" value="DUF4842"/>
    <property type="match status" value="1"/>
</dbReference>
<feature type="domain" description="DUF4842" evidence="2">
    <location>
        <begin position="469"/>
        <end position="674"/>
    </location>
</feature>
<proteinExistence type="predicted"/>
<protein>
    <submittedName>
        <fullName evidence="3">LruC domain-containing protein</fullName>
    </submittedName>
</protein>
<sequence length="691" mass="76057">MNKNLLLIAAFAFSFCVTSCKKQPDIASDKIIPDGLKAAPDGFDYSSTKKIDVNVRLISSTDKPMKSVLVSVYHPSNLKKGSELTKVMSDNNGYIKTTLTVPSFMDTLVVDPAYFGLMRNVKLYAKNNTVSAIIGGQSGASGNVVIERTNTAKPSRKNKLSAKKGILNAGGSTVFAYDANDYDDLGRPKDLYPKDDIDWDELKARINNSLPESHYVKSKYISTESPSNLTITKLSDVWITFVHEGADYRNSFGYYTYPTGHPPLSENDIDTVHMIFPNASLAGHTGTGSMRMGDKVKIGRFPAGVSLGFVLLQNAYTDKTFSTSATKFYSNEDLNPENAKLKRHNVLLNNAPQKTFLIGFEDIDRREGYGSDQDFNDLVVYAQSNPVEAISPLDIPFLDEKIEDRDGDGISDDLDEYPDDKKRAYDRYYPSQSIWGTTAFEDLWPNEGDYDLNDLVISYRYKFAMSSSNGVVDLTAEFKPLAAGASMQNGFGLELPIQPSAISSVSGYNLSSGYIKLDGNGVEAGQAKAVVIPFDNHRAVFGGTAGFVNTLSGAPTINGQHITLSIQFSSPLSEEFTTTAPFNPFMISNLDRGKEVHLVNHEPTSLANLNLLGTGSDNSSPDKARYYLTETNRPFALDIYGTFVYPKEHTSITLAYMNFVEWALSGGTKYTNWYDISVKGNTNESLLFISK</sequence>
<accession>A0A4R0NLJ3</accession>
<evidence type="ECO:0000259" key="2">
    <source>
        <dbReference type="Pfam" id="PF16130"/>
    </source>
</evidence>
<dbReference type="InterPro" id="IPR025193">
    <property type="entry name" value="DUF4114"/>
</dbReference>
<name>A0A4R0NLJ3_9SPHI</name>
<reference evidence="3 4" key="1">
    <citation type="submission" date="2019-02" db="EMBL/GenBank/DDBJ databases">
        <title>Pedobacter sp. RP-1-14 sp. nov., isolated from Arctic soil.</title>
        <authorList>
            <person name="Dahal R.H."/>
        </authorList>
    </citation>
    <scope>NUCLEOTIDE SEQUENCE [LARGE SCALE GENOMIC DNA]</scope>
    <source>
        <strain evidence="3 4">RP-1-14</strain>
    </source>
</reference>
<dbReference type="EMBL" id="SJSL01000002">
    <property type="protein sequence ID" value="TCD01702.1"/>
    <property type="molecule type" value="Genomic_DNA"/>
</dbReference>
<keyword evidence="4" id="KW-1185">Reference proteome</keyword>
<comment type="caution">
    <text evidence="3">The sequence shown here is derived from an EMBL/GenBank/DDBJ whole genome shotgun (WGS) entry which is preliminary data.</text>
</comment>
<dbReference type="RefSeq" id="WP_131596502.1">
    <property type="nucleotide sequence ID" value="NZ_SJSL01000002.1"/>
</dbReference>